<dbReference type="InterPro" id="IPR053135">
    <property type="entry name" value="AKR2_Oxidoreductase"/>
</dbReference>
<dbReference type="InterPro" id="IPR023210">
    <property type="entry name" value="NADP_OxRdtase_dom"/>
</dbReference>
<dbReference type="InterPro" id="IPR036812">
    <property type="entry name" value="NAD(P)_OxRdtase_dom_sf"/>
</dbReference>
<dbReference type="EMBL" id="JAAEDH010000002">
    <property type="protein sequence ID" value="MBR0653965.1"/>
    <property type="molecule type" value="Genomic_DNA"/>
</dbReference>
<gene>
    <name evidence="2" type="ORF">GXW79_02620</name>
</gene>
<evidence type="ECO:0000259" key="1">
    <source>
        <dbReference type="Pfam" id="PF00248"/>
    </source>
</evidence>
<dbReference type="SUPFAM" id="SSF51430">
    <property type="entry name" value="NAD(P)-linked oxidoreductase"/>
    <property type="match status" value="1"/>
</dbReference>
<sequence>MEQRRLGRTGLTVSVLGYGCGAIGGLMVRGEPAEQERAIGRALDLGVTYFDTAYGDGASETNLGRALKTLGANPTVGTKVRIYDDGRSDVAGRIAASLEGSLKRLGRESVDLFQLHNPITVDGRAPSFTDAEILEQAVPALQRLQAAGKLRHYGITGIGDAAALRHVLAEGGFATAQIPYNLLNPSAAAPALPGMPDLGRIIDHAAEHDVGVIGIRILAGGALSGSEARHPVAARDVAPIASGASYAADVAAARRFLPLVEEGHVGDLVEAALRFAIGPAGISLVLVGTATQAEFEHAAAAIAKGRLGEAALARITALRD</sequence>
<dbReference type="RefSeq" id="WP_211872672.1">
    <property type="nucleotide sequence ID" value="NZ_JAAEDH010000002.1"/>
</dbReference>
<reference evidence="2" key="2">
    <citation type="journal article" date="2021" name="Syst. Appl. Microbiol.">
        <title>Roseomonas hellenica sp. nov., isolated from roots of wild-growing Alkanna tinctoria.</title>
        <authorList>
            <person name="Rat A."/>
            <person name="Naranjo H.D."/>
            <person name="Lebbe L."/>
            <person name="Cnockaert M."/>
            <person name="Krigas N."/>
            <person name="Grigoriadou K."/>
            <person name="Maloupa E."/>
            <person name="Willems A."/>
        </authorList>
    </citation>
    <scope>NUCLEOTIDE SEQUENCE</scope>
    <source>
        <strain evidence="2">LMG 28251</strain>
    </source>
</reference>
<evidence type="ECO:0000313" key="2">
    <source>
        <dbReference type="EMBL" id="MBR0653965.1"/>
    </source>
</evidence>
<evidence type="ECO:0000313" key="3">
    <source>
        <dbReference type="Proteomes" id="UP001196068"/>
    </source>
</evidence>
<protein>
    <submittedName>
        <fullName evidence="2">Aldo/keto reductase</fullName>
    </submittedName>
</protein>
<dbReference type="PANTHER" id="PTHR43312:SF1">
    <property type="entry name" value="NADP-DEPENDENT OXIDOREDUCTASE DOMAIN-CONTAINING PROTEIN"/>
    <property type="match status" value="1"/>
</dbReference>
<proteinExistence type="predicted"/>
<comment type="caution">
    <text evidence="2">The sequence shown here is derived from an EMBL/GenBank/DDBJ whole genome shotgun (WGS) entry which is preliminary data.</text>
</comment>
<dbReference type="Proteomes" id="UP001196068">
    <property type="component" value="Unassembled WGS sequence"/>
</dbReference>
<dbReference type="PROSITE" id="PS51257">
    <property type="entry name" value="PROKAR_LIPOPROTEIN"/>
    <property type="match status" value="1"/>
</dbReference>
<reference evidence="2" key="1">
    <citation type="submission" date="2020-01" db="EMBL/GenBank/DDBJ databases">
        <authorList>
            <person name="Rat A."/>
        </authorList>
    </citation>
    <scope>NUCLEOTIDE SEQUENCE</scope>
    <source>
        <strain evidence="2">LMG 28251</strain>
    </source>
</reference>
<dbReference type="Pfam" id="PF00248">
    <property type="entry name" value="Aldo_ket_red"/>
    <property type="match status" value="1"/>
</dbReference>
<dbReference type="AlphaFoldDB" id="A0AAF1JUG2"/>
<feature type="domain" description="NADP-dependent oxidoreductase" evidence="1">
    <location>
        <begin position="16"/>
        <end position="318"/>
    </location>
</feature>
<dbReference type="Gene3D" id="3.20.20.100">
    <property type="entry name" value="NADP-dependent oxidoreductase domain"/>
    <property type="match status" value="1"/>
</dbReference>
<organism evidence="2 3">
    <name type="scientific">Plastoroseomonas arctica</name>
    <dbReference type="NCBI Taxonomy" id="1509237"/>
    <lineage>
        <taxon>Bacteria</taxon>
        <taxon>Pseudomonadati</taxon>
        <taxon>Pseudomonadota</taxon>
        <taxon>Alphaproteobacteria</taxon>
        <taxon>Acetobacterales</taxon>
        <taxon>Acetobacteraceae</taxon>
        <taxon>Plastoroseomonas</taxon>
    </lineage>
</organism>
<accession>A0AAF1JUG2</accession>
<name>A0AAF1JUG2_9PROT</name>
<dbReference type="PANTHER" id="PTHR43312">
    <property type="entry name" value="D-THREO-ALDOSE 1-DEHYDROGENASE"/>
    <property type="match status" value="1"/>
</dbReference>
<keyword evidence="3" id="KW-1185">Reference proteome</keyword>